<comment type="similarity">
    <text evidence="2">Belongs to the serine/threonine dehydratase family.</text>
</comment>
<dbReference type="InterPro" id="IPR036052">
    <property type="entry name" value="TrpB-like_PALP_sf"/>
</dbReference>
<evidence type="ECO:0000256" key="1">
    <source>
        <dbReference type="ARBA" id="ARBA00001933"/>
    </source>
</evidence>
<sequence length="324" mass="34541">MAQQITFEFAMIPPTFDHVRRARERIAPWIHHTPVLTSTTFDTMSGARLFFKCENLQKAGAFKSRGAVNAVFGLSDAEAARGVATHSSGNHGMALARAAACRGIEATVVMPETAPRAKIEAVRGYGGHIVFCEARNAARRETLDAVVADSGANVVPPYDDARVIAGQGSCAAELLEDVADLDIVIAPIGGGGLISGTVLSCRALSPATRVIAAEPANADDARRSLDAGRRLIEDAPDTIADGLKASLGELTWQFVSREIDDILLAEEDEIVAAMRLLWQRMKLVVEPSCAVPLAAILRHAEVFAGRRVGVILTGGNVDLDRLPW</sequence>
<dbReference type="AlphaFoldDB" id="A0A423PHZ4"/>
<evidence type="ECO:0000313" key="6">
    <source>
        <dbReference type="EMBL" id="ROO25153.1"/>
    </source>
</evidence>
<reference evidence="6 7" key="1">
    <citation type="submission" date="2013-10" db="EMBL/GenBank/DDBJ databases">
        <title>Salinisphaera halophila YIM 95161 Genome Sequencing.</title>
        <authorList>
            <person name="Lai Q."/>
            <person name="Li C."/>
            <person name="Shao Z."/>
        </authorList>
    </citation>
    <scope>NUCLEOTIDE SEQUENCE [LARGE SCALE GENOMIC DNA]</scope>
    <source>
        <strain evidence="6 7">YIM 95161</strain>
    </source>
</reference>
<dbReference type="FunFam" id="3.40.50.1100:FF:000007">
    <property type="entry name" value="L-threonine dehydratase catabolic TdcB"/>
    <property type="match status" value="1"/>
</dbReference>
<dbReference type="GO" id="GO:0030170">
    <property type="term" value="F:pyridoxal phosphate binding"/>
    <property type="evidence" value="ECO:0007669"/>
    <property type="project" value="TreeGrafter"/>
</dbReference>
<dbReference type="InterPro" id="IPR001926">
    <property type="entry name" value="TrpB-like_PALP"/>
</dbReference>
<keyword evidence="4" id="KW-0456">Lyase</keyword>
<evidence type="ECO:0000256" key="4">
    <source>
        <dbReference type="ARBA" id="ARBA00023239"/>
    </source>
</evidence>
<dbReference type="InterPro" id="IPR054856">
    <property type="entry name" value="BHydaspDhtse"/>
</dbReference>
<dbReference type="Proteomes" id="UP000285123">
    <property type="component" value="Unassembled WGS sequence"/>
</dbReference>
<dbReference type="FunFam" id="3.40.50.1100:FF:000005">
    <property type="entry name" value="Threonine dehydratase catabolic"/>
    <property type="match status" value="1"/>
</dbReference>
<evidence type="ECO:0000259" key="5">
    <source>
        <dbReference type="Pfam" id="PF00291"/>
    </source>
</evidence>
<dbReference type="GO" id="GO:0000287">
    <property type="term" value="F:magnesium ion binding"/>
    <property type="evidence" value="ECO:0007669"/>
    <property type="project" value="TreeGrafter"/>
</dbReference>
<dbReference type="EMBL" id="AYKF01000121">
    <property type="protein sequence ID" value="ROO25153.1"/>
    <property type="molecule type" value="Genomic_DNA"/>
</dbReference>
<protein>
    <submittedName>
        <fullName evidence="6">Serine/threonine dehydratase</fullName>
    </submittedName>
</protein>
<evidence type="ECO:0000313" key="7">
    <source>
        <dbReference type="Proteomes" id="UP000285123"/>
    </source>
</evidence>
<gene>
    <name evidence="6" type="ORF">SAHL_15370</name>
</gene>
<dbReference type="GO" id="GO:0005524">
    <property type="term" value="F:ATP binding"/>
    <property type="evidence" value="ECO:0007669"/>
    <property type="project" value="TreeGrafter"/>
</dbReference>
<feature type="domain" description="Tryptophan synthase beta chain-like PALP" evidence="5">
    <location>
        <begin position="28"/>
        <end position="314"/>
    </location>
</feature>
<dbReference type="NCBIfam" id="NF045641">
    <property type="entry name" value="BHydaspDhtseBhcB"/>
    <property type="match status" value="1"/>
</dbReference>
<dbReference type="PANTHER" id="PTHR43050:SF1">
    <property type="entry name" value="SERINE RACEMASE"/>
    <property type="match status" value="1"/>
</dbReference>
<dbReference type="SUPFAM" id="SSF53686">
    <property type="entry name" value="Tryptophan synthase beta subunit-like PLP-dependent enzymes"/>
    <property type="match status" value="1"/>
</dbReference>
<keyword evidence="3" id="KW-0663">Pyridoxal phosphate</keyword>
<dbReference type="CDD" id="cd01562">
    <property type="entry name" value="Thr-dehyd"/>
    <property type="match status" value="1"/>
</dbReference>
<accession>A0A423PHZ4</accession>
<dbReference type="GO" id="GO:0003941">
    <property type="term" value="F:L-serine ammonia-lyase activity"/>
    <property type="evidence" value="ECO:0007669"/>
    <property type="project" value="TreeGrafter"/>
</dbReference>
<comment type="cofactor">
    <cofactor evidence="1">
        <name>pyridoxal 5'-phosphate</name>
        <dbReference type="ChEBI" id="CHEBI:597326"/>
    </cofactor>
</comment>
<evidence type="ECO:0000256" key="3">
    <source>
        <dbReference type="ARBA" id="ARBA00022898"/>
    </source>
</evidence>
<dbReference type="PANTHER" id="PTHR43050">
    <property type="entry name" value="SERINE / THREONINE RACEMASE FAMILY MEMBER"/>
    <property type="match status" value="1"/>
</dbReference>
<dbReference type="Gene3D" id="3.40.50.1100">
    <property type="match status" value="2"/>
</dbReference>
<dbReference type="GO" id="GO:0070179">
    <property type="term" value="P:D-serine biosynthetic process"/>
    <property type="evidence" value="ECO:0007669"/>
    <property type="project" value="TreeGrafter"/>
</dbReference>
<organism evidence="6 7">
    <name type="scientific">Salinisphaera orenii YIM 95161</name>
    <dbReference type="NCBI Taxonomy" id="1051139"/>
    <lineage>
        <taxon>Bacteria</taxon>
        <taxon>Pseudomonadati</taxon>
        <taxon>Pseudomonadota</taxon>
        <taxon>Gammaproteobacteria</taxon>
        <taxon>Salinisphaerales</taxon>
        <taxon>Salinisphaeraceae</taxon>
        <taxon>Salinisphaera</taxon>
    </lineage>
</organism>
<evidence type="ECO:0000256" key="2">
    <source>
        <dbReference type="ARBA" id="ARBA00010869"/>
    </source>
</evidence>
<dbReference type="Pfam" id="PF00291">
    <property type="entry name" value="PALP"/>
    <property type="match status" value="1"/>
</dbReference>
<dbReference type="GO" id="GO:0018114">
    <property type="term" value="F:threonine racemase activity"/>
    <property type="evidence" value="ECO:0007669"/>
    <property type="project" value="TreeGrafter"/>
</dbReference>
<comment type="caution">
    <text evidence="6">The sequence shown here is derived from an EMBL/GenBank/DDBJ whole genome shotgun (WGS) entry which is preliminary data.</text>
</comment>
<dbReference type="GO" id="GO:0030378">
    <property type="term" value="F:serine racemase activity"/>
    <property type="evidence" value="ECO:0007669"/>
    <property type="project" value="TreeGrafter"/>
</dbReference>
<proteinExistence type="inferred from homology"/>
<name>A0A423PHZ4_9GAMM</name>